<accession>A0A0E9RJ25</accession>
<proteinExistence type="predicted"/>
<reference evidence="2" key="2">
    <citation type="journal article" date="2015" name="Fish Shellfish Immunol.">
        <title>Early steps in the European eel (Anguilla anguilla)-Vibrio vulnificus interaction in the gills: Role of the RtxA13 toxin.</title>
        <authorList>
            <person name="Callol A."/>
            <person name="Pajuelo D."/>
            <person name="Ebbesson L."/>
            <person name="Teles M."/>
            <person name="MacKenzie S."/>
            <person name="Amaro C."/>
        </authorList>
    </citation>
    <scope>NUCLEOTIDE SEQUENCE</scope>
</reference>
<feature type="region of interest" description="Disordered" evidence="1">
    <location>
        <begin position="78"/>
        <end position="114"/>
    </location>
</feature>
<feature type="compositionally biased region" description="Low complexity" evidence="1">
    <location>
        <begin position="78"/>
        <end position="104"/>
    </location>
</feature>
<dbReference type="EMBL" id="GBXM01080254">
    <property type="protein sequence ID" value="JAH28323.1"/>
    <property type="molecule type" value="Transcribed_RNA"/>
</dbReference>
<evidence type="ECO:0000256" key="1">
    <source>
        <dbReference type="SAM" id="MobiDB-lite"/>
    </source>
</evidence>
<name>A0A0E9RJ25_ANGAN</name>
<sequence>MGNREDMRCAQGQLKCSIREVKEDYRRKMKLKLRAEQWEGGVEWNEAYHWLKAEQWSDDRGQCSQKFFHQFDTVAPVSLSPNSSNASSQPIPLSPSWPTLTTHLPPSPTHDIYG</sequence>
<evidence type="ECO:0000313" key="2">
    <source>
        <dbReference type="EMBL" id="JAH28323.1"/>
    </source>
</evidence>
<protein>
    <submittedName>
        <fullName evidence="2">Uncharacterized protein</fullName>
    </submittedName>
</protein>
<dbReference type="AlphaFoldDB" id="A0A0E9RJ25"/>
<organism evidence="2">
    <name type="scientific">Anguilla anguilla</name>
    <name type="common">European freshwater eel</name>
    <name type="synonym">Muraena anguilla</name>
    <dbReference type="NCBI Taxonomy" id="7936"/>
    <lineage>
        <taxon>Eukaryota</taxon>
        <taxon>Metazoa</taxon>
        <taxon>Chordata</taxon>
        <taxon>Craniata</taxon>
        <taxon>Vertebrata</taxon>
        <taxon>Euteleostomi</taxon>
        <taxon>Actinopterygii</taxon>
        <taxon>Neopterygii</taxon>
        <taxon>Teleostei</taxon>
        <taxon>Anguilliformes</taxon>
        <taxon>Anguillidae</taxon>
        <taxon>Anguilla</taxon>
    </lineage>
</organism>
<reference evidence="2" key="1">
    <citation type="submission" date="2014-11" db="EMBL/GenBank/DDBJ databases">
        <authorList>
            <person name="Amaro Gonzalez C."/>
        </authorList>
    </citation>
    <scope>NUCLEOTIDE SEQUENCE</scope>
</reference>